<accession>A0A507DEW1</accession>
<evidence type="ECO:0008006" key="3">
    <source>
        <dbReference type="Google" id="ProtNLM"/>
    </source>
</evidence>
<sequence length="395" mass="44498">MPRCTNPLRLLSLALVAGLIPILTLWTLWTDRHPIEQLQPHAQPFLTSLNNYREAGMCNNILTVQAGLFFAEKYARTFIVPPLDNHAENTSAWFEYTSHADPAGAGRHNVRIDWHSDAFTDPYRRFTKYLKPQSSAVDFIDMADFSPSLWPDSDTSTSYATSPLAQPINCWRVLKYQGYSLDDIETAYPARNWESDRVVCVGMQFNVIMDIPKLALTDWVLGYTHALLRELGVSKIFLALHVRRGDWKHHAQAQELSWHFAKPHLRNESIQVQCAPDEYILAVGHAQRRRVAQQHNISPDQVSVLVSTNEDSPATLERFQHAGWTLLRHTRSTAPLPGVARTVVDLGVLSVASAFVGQYGSTFSYMVMHLRGCAGIEPPPWPCGGYYGDSTLLLD</sequence>
<dbReference type="AlphaFoldDB" id="A0A507DEW1"/>
<dbReference type="Proteomes" id="UP000317494">
    <property type="component" value="Unassembled WGS sequence"/>
</dbReference>
<dbReference type="GO" id="GO:0006004">
    <property type="term" value="P:fucose metabolic process"/>
    <property type="evidence" value="ECO:0007669"/>
    <property type="project" value="UniProtKB-KW"/>
</dbReference>
<dbReference type="GO" id="GO:0016740">
    <property type="term" value="F:transferase activity"/>
    <property type="evidence" value="ECO:0007669"/>
    <property type="project" value="UniProtKB-KW"/>
</dbReference>
<reference evidence="1 2" key="1">
    <citation type="journal article" date="2019" name="Sci. Rep.">
        <title>Comparative genomics of chytrid fungi reveal insights into the obligate biotrophic and pathogenic lifestyle of Synchytrium endobioticum.</title>
        <authorList>
            <person name="van de Vossenberg B.T.L.H."/>
            <person name="Warris S."/>
            <person name="Nguyen H.D.T."/>
            <person name="van Gent-Pelzer M.P.E."/>
            <person name="Joly D.L."/>
            <person name="van de Geest H.C."/>
            <person name="Bonants P.J.M."/>
            <person name="Smith D.S."/>
            <person name="Levesque C.A."/>
            <person name="van der Lee T.A.J."/>
        </authorList>
    </citation>
    <scope>NUCLEOTIDE SEQUENCE [LARGE SCALE GENOMIC DNA]</scope>
    <source>
        <strain evidence="1 2">MB42</strain>
    </source>
</reference>
<name>A0A507DEW1_9FUNG</name>
<dbReference type="EMBL" id="QEAN01000072">
    <property type="protein sequence ID" value="TPX50086.1"/>
    <property type="molecule type" value="Genomic_DNA"/>
</dbReference>
<dbReference type="Gene3D" id="3.40.50.11350">
    <property type="match status" value="1"/>
</dbReference>
<evidence type="ECO:0000313" key="2">
    <source>
        <dbReference type="Proteomes" id="UP000317494"/>
    </source>
</evidence>
<proteinExistence type="predicted"/>
<comment type="caution">
    <text evidence="1">The sequence shown here is derived from an EMBL/GenBank/DDBJ whole genome shotgun (WGS) entry which is preliminary data.</text>
</comment>
<gene>
    <name evidence="1" type="ORF">SeMB42_g02359</name>
</gene>
<keyword evidence="2" id="KW-1185">Reference proteome</keyword>
<dbReference type="VEuPathDB" id="FungiDB:SeMB42_g02359"/>
<organism evidence="1 2">
    <name type="scientific">Synchytrium endobioticum</name>
    <dbReference type="NCBI Taxonomy" id="286115"/>
    <lineage>
        <taxon>Eukaryota</taxon>
        <taxon>Fungi</taxon>
        <taxon>Fungi incertae sedis</taxon>
        <taxon>Chytridiomycota</taxon>
        <taxon>Chytridiomycota incertae sedis</taxon>
        <taxon>Chytridiomycetes</taxon>
        <taxon>Synchytriales</taxon>
        <taxon>Synchytriaceae</taxon>
        <taxon>Synchytrium</taxon>
    </lineage>
</organism>
<protein>
    <recommendedName>
        <fullName evidence="3">GDP-fucose protein O-fucosyltransferase</fullName>
    </recommendedName>
</protein>
<evidence type="ECO:0000313" key="1">
    <source>
        <dbReference type="EMBL" id="TPX50086.1"/>
    </source>
</evidence>